<feature type="transmembrane region" description="Helical" evidence="3">
    <location>
        <begin position="560"/>
        <end position="579"/>
    </location>
</feature>
<evidence type="ECO:0000313" key="8">
    <source>
        <dbReference type="Proteomes" id="UP000233248"/>
    </source>
</evidence>
<evidence type="ECO:0000256" key="3">
    <source>
        <dbReference type="SAM" id="Phobius"/>
    </source>
</evidence>
<dbReference type="PANTHER" id="PTHR45138">
    <property type="entry name" value="REGULATORY COMPONENTS OF SENSORY TRANSDUCTION SYSTEM"/>
    <property type="match status" value="1"/>
</dbReference>
<feature type="domain" description="GGDEF" evidence="6">
    <location>
        <begin position="742"/>
        <end position="876"/>
    </location>
</feature>
<keyword evidence="3" id="KW-0812">Transmembrane</keyword>
<dbReference type="SMART" id="SM00267">
    <property type="entry name" value="GGDEF"/>
    <property type="match status" value="1"/>
</dbReference>
<dbReference type="Pfam" id="PF00497">
    <property type="entry name" value="SBP_bac_3"/>
    <property type="match status" value="1"/>
</dbReference>
<evidence type="ECO:0000256" key="1">
    <source>
        <dbReference type="ARBA" id="ARBA00012528"/>
    </source>
</evidence>
<dbReference type="OrthoDB" id="9813903at2"/>
<dbReference type="InterPro" id="IPR035965">
    <property type="entry name" value="PAS-like_dom_sf"/>
</dbReference>
<dbReference type="SMART" id="SM00062">
    <property type="entry name" value="PBPb"/>
    <property type="match status" value="1"/>
</dbReference>
<dbReference type="GO" id="GO:0005886">
    <property type="term" value="C:plasma membrane"/>
    <property type="evidence" value="ECO:0007669"/>
    <property type="project" value="TreeGrafter"/>
</dbReference>
<dbReference type="SUPFAM" id="SSF55073">
    <property type="entry name" value="Nucleotide cyclase"/>
    <property type="match status" value="1"/>
</dbReference>
<comment type="caution">
    <text evidence="7">The sequence shown here is derived from an EMBL/GenBank/DDBJ whole genome shotgun (WGS) entry which is preliminary data.</text>
</comment>
<dbReference type="Gene3D" id="3.40.190.10">
    <property type="entry name" value="Periplasmic binding protein-like II"/>
    <property type="match status" value="4"/>
</dbReference>
<dbReference type="InterPro" id="IPR001610">
    <property type="entry name" value="PAC"/>
</dbReference>
<sequence>MKTISKTIIIYFFLLSILNANDKVILQLKWFHQFQFAGYYMAKEKGFYQDVGLDVIIRQRESDKNNIKQVISGEANYGISDSILMLYKAKGEPVVVIAPIFQHSPSVLMTLKQSGIDTPYKLNNKKMVFYEDDTDGFSILAMLKKLNINPIFIRKRGKGDYLKLINKEVEASPAYLSNEPYYLKKKGLEFNIINPAHYGFDLYGDILFTSENEIKNYPFRTKKFKEASLKGWEYALDNIEETIELIYKKYSKNKSKEHLRHEANALKDMIVKNSVPLGTLDKGRVQYIYNMYRSLGLINKDLDFENFIFDEFQDKHKIILTKKDKKYLDENRVLKYCIDPSWMPFEGINKNKHTGITADFIKIFKEKLPNNKIVLHKTNTWTESLDSIRKKQCDFIPLLYHSKQREEYIFFTKDYIKASLVIATKLNEPFINDFSKIIKKKIALSKNYAYINVIKDKYPNLNIVEVDNIKQGLLKVKNEEVFAFLGLLPSVAYHIQKEFFGELKITGKLNEEVPLSLGINKESKQLSLIFEKVLNSISKEELEQILNSWLLVKYQDSIDYKTIFLTIVVFTIIICLILYKNMTFKKLNKKLNAYLNIIDKNVLTTTTDKMGNITYVSEAFCNLSQYSKDELIGKKYSLVKHEGMKEELFKKIQKTINSGEIWKGELKNRKKNGDCYWVFATISPLFNSKGEIIGYTSIREDITDKKRIEEISIKDGLTNIYNRRFFNDTFFKFVNSCKRSGELFAFIILDIDYFKQYNDNYGHQKGDEVLINLAKYLDNNLKRSSDYCFRLGGEEFGVLFSTKSKEKAIKFTNKLCKGIENLAIKHEHSNASSYITASFGICCVEPSCINSINEIYKKADEKLYEAKAQGRNRVVF</sequence>
<dbReference type="InterPro" id="IPR050469">
    <property type="entry name" value="Diguanylate_Cyclase"/>
</dbReference>
<dbReference type="Gene3D" id="3.30.450.20">
    <property type="entry name" value="PAS domain"/>
    <property type="match status" value="1"/>
</dbReference>
<dbReference type="InterPro" id="IPR000160">
    <property type="entry name" value="GGDEF_dom"/>
</dbReference>
<organism evidence="7 8">
    <name type="scientific">Malaciobacter halophilus</name>
    <dbReference type="NCBI Taxonomy" id="197482"/>
    <lineage>
        <taxon>Bacteria</taxon>
        <taxon>Pseudomonadati</taxon>
        <taxon>Campylobacterota</taxon>
        <taxon>Epsilonproteobacteria</taxon>
        <taxon>Campylobacterales</taxon>
        <taxon>Arcobacteraceae</taxon>
        <taxon>Malaciobacter</taxon>
    </lineage>
</organism>
<evidence type="ECO:0000259" key="6">
    <source>
        <dbReference type="PROSITE" id="PS50887"/>
    </source>
</evidence>
<dbReference type="Pfam" id="PF13426">
    <property type="entry name" value="PAS_9"/>
    <property type="match status" value="1"/>
</dbReference>
<proteinExistence type="predicted"/>
<dbReference type="Gene3D" id="3.30.70.270">
    <property type="match status" value="1"/>
</dbReference>
<keyword evidence="8" id="KW-1185">Reference proteome</keyword>
<dbReference type="Proteomes" id="UP000233248">
    <property type="component" value="Unassembled WGS sequence"/>
</dbReference>
<dbReference type="InterPro" id="IPR001638">
    <property type="entry name" value="Solute-binding_3/MltF_N"/>
</dbReference>
<dbReference type="SUPFAM" id="SSF53850">
    <property type="entry name" value="Periplasmic binding protein-like II"/>
    <property type="match status" value="2"/>
</dbReference>
<dbReference type="NCBIfam" id="TIGR00254">
    <property type="entry name" value="GGDEF"/>
    <property type="match status" value="1"/>
</dbReference>
<dbReference type="InterPro" id="IPR000700">
    <property type="entry name" value="PAS-assoc_C"/>
</dbReference>
<dbReference type="GO" id="GO:0043709">
    <property type="term" value="P:cell adhesion involved in single-species biofilm formation"/>
    <property type="evidence" value="ECO:0007669"/>
    <property type="project" value="TreeGrafter"/>
</dbReference>
<evidence type="ECO:0000259" key="4">
    <source>
        <dbReference type="PROSITE" id="PS50112"/>
    </source>
</evidence>
<dbReference type="SUPFAM" id="SSF55785">
    <property type="entry name" value="PYP-like sensor domain (PAS domain)"/>
    <property type="match status" value="1"/>
</dbReference>
<dbReference type="SMART" id="SM00086">
    <property type="entry name" value="PAC"/>
    <property type="match status" value="1"/>
</dbReference>
<evidence type="ECO:0000313" key="7">
    <source>
        <dbReference type="EMBL" id="PKI80764.1"/>
    </source>
</evidence>
<comment type="catalytic activity">
    <reaction evidence="2">
        <text>2 GTP = 3',3'-c-di-GMP + 2 diphosphate</text>
        <dbReference type="Rhea" id="RHEA:24898"/>
        <dbReference type="ChEBI" id="CHEBI:33019"/>
        <dbReference type="ChEBI" id="CHEBI:37565"/>
        <dbReference type="ChEBI" id="CHEBI:58805"/>
        <dbReference type="EC" id="2.7.7.65"/>
    </reaction>
</comment>
<gene>
    <name evidence="7" type="ORF">CP960_07100</name>
</gene>
<evidence type="ECO:0000256" key="2">
    <source>
        <dbReference type="ARBA" id="ARBA00034247"/>
    </source>
</evidence>
<keyword evidence="3" id="KW-1133">Transmembrane helix</keyword>
<dbReference type="PROSITE" id="PS50113">
    <property type="entry name" value="PAC"/>
    <property type="match status" value="1"/>
</dbReference>
<dbReference type="EMBL" id="NXIF01000027">
    <property type="protein sequence ID" value="PKI80764.1"/>
    <property type="molecule type" value="Genomic_DNA"/>
</dbReference>
<dbReference type="PANTHER" id="PTHR45138:SF9">
    <property type="entry name" value="DIGUANYLATE CYCLASE DGCM-RELATED"/>
    <property type="match status" value="1"/>
</dbReference>
<dbReference type="CDD" id="cd13708">
    <property type="entry name" value="PBP2_BvgS_like_1"/>
    <property type="match status" value="1"/>
</dbReference>
<dbReference type="EC" id="2.7.7.65" evidence="1"/>
<dbReference type="KEGG" id="ahs:AHALO_1546"/>
<dbReference type="PROSITE" id="PS50112">
    <property type="entry name" value="PAS"/>
    <property type="match status" value="1"/>
</dbReference>
<dbReference type="Pfam" id="PF00990">
    <property type="entry name" value="GGDEF"/>
    <property type="match status" value="1"/>
</dbReference>
<reference evidence="7 8" key="1">
    <citation type="submission" date="2017-09" db="EMBL/GenBank/DDBJ databases">
        <title>Genomics of the genus Arcobacter.</title>
        <authorList>
            <person name="Perez-Cataluna A."/>
            <person name="Figueras M.J."/>
            <person name="Salas-Masso N."/>
        </authorList>
    </citation>
    <scope>NUCLEOTIDE SEQUENCE [LARGE SCALE GENOMIC DNA]</scope>
    <source>
        <strain evidence="7 8">DSM 18005</strain>
    </source>
</reference>
<protein>
    <recommendedName>
        <fullName evidence="1">diguanylate cyclase</fullName>
        <ecNumber evidence="1">2.7.7.65</ecNumber>
    </recommendedName>
</protein>
<name>A0A2N1J2N5_9BACT</name>
<dbReference type="NCBIfam" id="TIGR00229">
    <property type="entry name" value="sensory_box"/>
    <property type="match status" value="1"/>
</dbReference>
<dbReference type="InterPro" id="IPR015168">
    <property type="entry name" value="SsuA/THI5"/>
</dbReference>
<dbReference type="AlphaFoldDB" id="A0A2N1J2N5"/>
<dbReference type="Pfam" id="PF09084">
    <property type="entry name" value="NMT1"/>
    <property type="match status" value="1"/>
</dbReference>
<dbReference type="CDD" id="cd01949">
    <property type="entry name" value="GGDEF"/>
    <property type="match status" value="1"/>
</dbReference>
<dbReference type="InterPro" id="IPR000014">
    <property type="entry name" value="PAS"/>
</dbReference>
<evidence type="ECO:0000259" key="5">
    <source>
        <dbReference type="PROSITE" id="PS50113"/>
    </source>
</evidence>
<dbReference type="InterPro" id="IPR029787">
    <property type="entry name" value="Nucleotide_cyclase"/>
</dbReference>
<accession>A0A2N1J2N5</accession>
<dbReference type="GO" id="GO:1902201">
    <property type="term" value="P:negative regulation of bacterial-type flagellum-dependent cell motility"/>
    <property type="evidence" value="ECO:0007669"/>
    <property type="project" value="TreeGrafter"/>
</dbReference>
<dbReference type="CDD" id="cd00130">
    <property type="entry name" value="PAS"/>
    <property type="match status" value="1"/>
</dbReference>
<dbReference type="GO" id="GO:0052621">
    <property type="term" value="F:diguanylate cyclase activity"/>
    <property type="evidence" value="ECO:0007669"/>
    <property type="project" value="UniProtKB-EC"/>
</dbReference>
<dbReference type="FunFam" id="3.30.70.270:FF:000001">
    <property type="entry name" value="Diguanylate cyclase domain protein"/>
    <property type="match status" value="1"/>
</dbReference>
<dbReference type="SMART" id="SM00091">
    <property type="entry name" value="PAS"/>
    <property type="match status" value="1"/>
</dbReference>
<dbReference type="PROSITE" id="PS50887">
    <property type="entry name" value="GGDEF"/>
    <property type="match status" value="1"/>
</dbReference>
<feature type="domain" description="PAS" evidence="4">
    <location>
        <begin position="608"/>
        <end position="659"/>
    </location>
</feature>
<keyword evidence="3" id="KW-0472">Membrane</keyword>
<feature type="domain" description="PAC" evidence="5">
    <location>
        <begin position="662"/>
        <end position="714"/>
    </location>
</feature>
<dbReference type="RefSeq" id="WP_101184724.1">
    <property type="nucleotide sequence ID" value="NZ_CP031218.1"/>
</dbReference>
<dbReference type="InterPro" id="IPR043128">
    <property type="entry name" value="Rev_trsase/Diguanyl_cyclase"/>
</dbReference>